<evidence type="ECO:0000256" key="1">
    <source>
        <dbReference type="SAM" id="MobiDB-lite"/>
    </source>
</evidence>
<dbReference type="KEGG" id="mbr:MONBRDRAFT_24831"/>
<feature type="region of interest" description="Disordered" evidence="1">
    <location>
        <begin position="260"/>
        <end position="361"/>
    </location>
</feature>
<feature type="compositionally biased region" description="Basic and acidic residues" evidence="1">
    <location>
        <begin position="1"/>
        <end position="10"/>
    </location>
</feature>
<evidence type="ECO:0000313" key="2">
    <source>
        <dbReference type="EMBL" id="EDQ89753.1"/>
    </source>
</evidence>
<keyword evidence="3" id="KW-1185">Reference proteome</keyword>
<reference evidence="2 3" key="1">
    <citation type="journal article" date="2008" name="Nature">
        <title>The genome of the choanoflagellate Monosiga brevicollis and the origin of metazoans.</title>
        <authorList>
            <consortium name="JGI Sequencing"/>
            <person name="King N."/>
            <person name="Westbrook M.J."/>
            <person name="Young S.L."/>
            <person name="Kuo A."/>
            <person name="Abedin M."/>
            <person name="Chapman J."/>
            <person name="Fairclough S."/>
            <person name="Hellsten U."/>
            <person name="Isogai Y."/>
            <person name="Letunic I."/>
            <person name="Marr M."/>
            <person name="Pincus D."/>
            <person name="Putnam N."/>
            <person name="Rokas A."/>
            <person name="Wright K.J."/>
            <person name="Zuzow R."/>
            <person name="Dirks W."/>
            <person name="Good M."/>
            <person name="Goodstein D."/>
            <person name="Lemons D."/>
            <person name="Li W."/>
            <person name="Lyons J.B."/>
            <person name="Morris A."/>
            <person name="Nichols S."/>
            <person name="Richter D.J."/>
            <person name="Salamov A."/>
            <person name="Bork P."/>
            <person name="Lim W.A."/>
            <person name="Manning G."/>
            <person name="Miller W.T."/>
            <person name="McGinnis W."/>
            <person name="Shapiro H."/>
            <person name="Tjian R."/>
            <person name="Grigoriev I.V."/>
            <person name="Rokhsar D."/>
        </authorList>
    </citation>
    <scope>NUCLEOTIDE SEQUENCE [LARGE SCALE GENOMIC DNA]</scope>
    <source>
        <strain evidence="3">MX1 / ATCC 50154</strain>
    </source>
</reference>
<protein>
    <submittedName>
        <fullName evidence="2">Uncharacterized protein</fullName>
    </submittedName>
</protein>
<evidence type="ECO:0000313" key="3">
    <source>
        <dbReference type="Proteomes" id="UP000001357"/>
    </source>
</evidence>
<name>A9UXV7_MONBE</name>
<feature type="region of interest" description="Disordered" evidence="1">
    <location>
        <begin position="134"/>
        <end position="154"/>
    </location>
</feature>
<feature type="compositionally biased region" description="Low complexity" evidence="1">
    <location>
        <begin position="140"/>
        <end position="154"/>
    </location>
</feature>
<dbReference type="Proteomes" id="UP000001357">
    <property type="component" value="Unassembled WGS sequence"/>
</dbReference>
<proteinExistence type="predicted"/>
<gene>
    <name evidence="2" type="ORF">MONBRDRAFT_24831</name>
</gene>
<dbReference type="InParanoid" id="A9UXV7"/>
<dbReference type="GeneID" id="5890572"/>
<dbReference type="RefSeq" id="XP_001745175.1">
    <property type="nucleotide sequence ID" value="XM_001745123.1"/>
</dbReference>
<feature type="region of interest" description="Disordered" evidence="1">
    <location>
        <begin position="1"/>
        <end position="20"/>
    </location>
</feature>
<sequence>MATAIKHTDSGRPAPVKVDANGSKMKSMFSKTSEEQKIKGETMAISSTFEKYLAEREQAIKLAQKWSLSENSEMRHLISACTDNVTQGNDVMRYYDQTFERLFSTIDRCIKEKKHLHSLNKDLQKLDKRMDKLEKEAAEDQSSASSQESASDIQQNLHLAEATQKEVLKTYRNMHMRIRRALYNLTVARIEQHRKIVALDIKFLEDLNEFKYPSAVHDDGHMDFSSFKNELPIAEATSWYNNDWAPPSWLGDDVIAQLDDEEDGNMSSPGTSPGGSPAPLLPHDHHVAPLEKGLYPGTTGIRSMKAGNHYDDPIEHPNRPVAQHETNRGKVDATFDKPVHDSDRGEIVERTPSGRVNKTQI</sequence>
<feature type="compositionally biased region" description="Basic and acidic residues" evidence="1">
    <location>
        <begin position="325"/>
        <end position="349"/>
    </location>
</feature>
<dbReference type="AlphaFoldDB" id="A9UXV7"/>
<organism evidence="2 3">
    <name type="scientific">Monosiga brevicollis</name>
    <name type="common">Choanoflagellate</name>
    <dbReference type="NCBI Taxonomy" id="81824"/>
    <lineage>
        <taxon>Eukaryota</taxon>
        <taxon>Choanoflagellata</taxon>
        <taxon>Craspedida</taxon>
        <taxon>Salpingoecidae</taxon>
        <taxon>Monosiga</taxon>
    </lineage>
</organism>
<dbReference type="EMBL" id="CH991549">
    <property type="protein sequence ID" value="EDQ89753.1"/>
    <property type="molecule type" value="Genomic_DNA"/>
</dbReference>
<feature type="compositionally biased region" description="Basic and acidic residues" evidence="1">
    <location>
        <begin position="308"/>
        <end position="318"/>
    </location>
</feature>
<feature type="compositionally biased region" description="Low complexity" evidence="1">
    <location>
        <begin position="265"/>
        <end position="278"/>
    </location>
</feature>
<accession>A9UXV7</accession>